<reference evidence="3" key="1">
    <citation type="journal article" date="2020" name="Stud. Mycol.">
        <title>101 Dothideomycetes genomes: A test case for predicting lifestyles and emergence of pathogens.</title>
        <authorList>
            <person name="Haridas S."/>
            <person name="Albert R."/>
            <person name="Binder M."/>
            <person name="Bloem J."/>
            <person name="LaButti K."/>
            <person name="Salamov A."/>
            <person name="Andreopoulos B."/>
            <person name="Baker S."/>
            <person name="Barry K."/>
            <person name="Bills G."/>
            <person name="Bluhm B."/>
            <person name="Cannon C."/>
            <person name="Castanera R."/>
            <person name="Culley D."/>
            <person name="Daum C."/>
            <person name="Ezra D."/>
            <person name="Gonzalez J."/>
            <person name="Henrissat B."/>
            <person name="Kuo A."/>
            <person name="Liang C."/>
            <person name="Lipzen A."/>
            <person name="Lutzoni F."/>
            <person name="Magnuson J."/>
            <person name="Mondo S."/>
            <person name="Nolan M."/>
            <person name="Ohm R."/>
            <person name="Pangilinan J."/>
            <person name="Park H.-J."/>
            <person name="Ramirez L."/>
            <person name="Alfaro M."/>
            <person name="Sun H."/>
            <person name="Tritt A."/>
            <person name="Yoshinaga Y."/>
            <person name="Zwiers L.-H."/>
            <person name="Turgeon B."/>
            <person name="Goodwin S."/>
            <person name="Spatafora J."/>
            <person name="Crous P."/>
            <person name="Grigoriev I."/>
        </authorList>
    </citation>
    <scope>NUCLEOTIDE SEQUENCE [LARGE SCALE GENOMIC DNA]</scope>
    <source>
        <strain evidence="3">CBS 304.66</strain>
    </source>
</reference>
<evidence type="ECO:0000313" key="3">
    <source>
        <dbReference type="Proteomes" id="UP000800093"/>
    </source>
</evidence>
<accession>A0A9P4TPC6</accession>
<gene>
    <name evidence="2" type="ORF">CC78DRAFT_575567</name>
</gene>
<sequence>MKLQRSANREFIPIIVSTMHAVKAVYADTSGVGCFRCMKDHMKNHINDQRDIMFKDATKAVKGHLNKMCSNLEQSMENKVDHIFGFTQMDYVKKELRDQIKALLMDVDTQFKNTANGEYQNLVDEDDFDAGELIDGIIVDDEDGEDAFESADEESKDDSEGDPGLEVGPDMDVDDVASDE</sequence>
<proteinExistence type="predicted"/>
<evidence type="ECO:0000313" key="2">
    <source>
        <dbReference type="EMBL" id="KAF2269018.1"/>
    </source>
</evidence>
<protein>
    <submittedName>
        <fullName evidence="2">Uncharacterized protein</fullName>
    </submittedName>
</protein>
<dbReference type="OrthoDB" id="3598281at2759"/>
<dbReference type="PANTHER" id="PTHR36681:SF3">
    <property type="entry name" value="NUCLEAR GTPASE, GERMINAL CENTER-ASSOCIATED, TANDEM DUPLICATE 3"/>
    <property type="match status" value="1"/>
</dbReference>
<dbReference type="PANTHER" id="PTHR36681">
    <property type="entry name" value="NUCLEAR GTPASE, GERMINAL CENTER-ASSOCIATED, TANDEM DUPLICATE 3"/>
    <property type="match status" value="1"/>
</dbReference>
<keyword evidence="3" id="KW-1185">Reference proteome</keyword>
<name>A0A9P4TPC6_9PLEO</name>
<dbReference type="Proteomes" id="UP000800093">
    <property type="component" value="Unassembled WGS sequence"/>
</dbReference>
<evidence type="ECO:0000256" key="1">
    <source>
        <dbReference type="SAM" id="MobiDB-lite"/>
    </source>
</evidence>
<feature type="region of interest" description="Disordered" evidence="1">
    <location>
        <begin position="139"/>
        <end position="180"/>
    </location>
</feature>
<dbReference type="EMBL" id="ML986584">
    <property type="protein sequence ID" value="KAF2269018.1"/>
    <property type="molecule type" value="Genomic_DNA"/>
</dbReference>
<comment type="caution">
    <text evidence="2">The sequence shown here is derived from an EMBL/GenBank/DDBJ whole genome shotgun (WGS) entry which is preliminary data.</text>
</comment>
<organism evidence="2 3">
    <name type="scientific">Lojkania enalia</name>
    <dbReference type="NCBI Taxonomy" id="147567"/>
    <lineage>
        <taxon>Eukaryota</taxon>
        <taxon>Fungi</taxon>
        <taxon>Dikarya</taxon>
        <taxon>Ascomycota</taxon>
        <taxon>Pezizomycotina</taxon>
        <taxon>Dothideomycetes</taxon>
        <taxon>Pleosporomycetidae</taxon>
        <taxon>Pleosporales</taxon>
        <taxon>Pleosporales incertae sedis</taxon>
        <taxon>Lojkania</taxon>
    </lineage>
</organism>
<dbReference type="AlphaFoldDB" id="A0A9P4TPC6"/>